<keyword evidence="2" id="KW-1185">Reference proteome</keyword>
<dbReference type="InParanoid" id="A0A1Y1XSG5"/>
<organism evidence="1 2">
    <name type="scientific">Basidiobolus meristosporus CBS 931.73</name>
    <dbReference type="NCBI Taxonomy" id="1314790"/>
    <lineage>
        <taxon>Eukaryota</taxon>
        <taxon>Fungi</taxon>
        <taxon>Fungi incertae sedis</taxon>
        <taxon>Zoopagomycota</taxon>
        <taxon>Entomophthoromycotina</taxon>
        <taxon>Basidiobolomycetes</taxon>
        <taxon>Basidiobolales</taxon>
        <taxon>Basidiobolaceae</taxon>
        <taxon>Basidiobolus</taxon>
    </lineage>
</organism>
<dbReference type="SUPFAM" id="SSF88713">
    <property type="entry name" value="Glycoside hydrolase/deacetylase"/>
    <property type="match status" value="1"/>
</dbReference>
<name>A0A1Y1XSG5_9FUNG</name>
<accession>A0A1Y1XSG5</accession>
<dbReference type="Proteomes" id="UP000193498">
    <property type="component" value="Unassembled WGS sequence"/>
</dbReference>
<sequence>MVLKLLSLRPNLLPSGLPDYLNKFGVKSTYFTNGLNFKNYDAENPIRSIYKLLDVVKRAYDPEHQICSHIRPPIDY</sequence>
<evidence type="ECO:0000313" key="1">
    <source>
        <dbReference type="EMBL" id="ORX88680.1"/>
    </source>
</evidence>
<reference evidence="1 2" key="1">
    <citation type="submission" date="2016-07" db="EMBL/GenBank/DDBJ databases">
        <title>Pervasive Adenine N6-methylation of Active Genes in Fungi.</title>
        <authorList>
            <consortium name="DOE Joint Genome Institute"/>
            <person name="Mondo S.J."/>
            <person name="Dannebaum R.O."/>
            <person name="Kuo R.C."/>
            <person name="Labutti K."/>
            <person name="Haridas S."/>
            <person name="Kuo A."/>
            <person name="Salamov A."/>
            <person name="Ahrendt S.R."/>
            <person name="Lipzen A."/>
            <person name="Sullivan W."/>
            <person name="Andreopoulos W.B."/>
            <person name="Clum A."/>
            <person name="Lindquist E."/>
            <person name="Daum C."/>
            <person name="Ramamoorthy G.K."/>
            <person name="Gryganskyi A."/>
            <person name="Culley D."/>
            <person name="Magnuson J.K."/>
            <person name="James T.Y."/>
            <person name="O'Malley M.A."/>
            <person name="Stajich J.E."/>
            <person name="Spatafora J.W."/>
            <person name="Visel A."/>
            <person name="Grigoriev I.V."/>
        </authorList>
    </citation>
    <scope>NUCLEOTIDE SEQUENCE [LARGE SCALE GENOMIC DNA]</scope>
    <source>
        <strain evidence="1 2">CBS 931.73</strain>
    </source>
</reference>
<dbReference type="AlphaFoldDB" id="A0A1Y1XSG5"/>
<evidence type="ECO:0000313" key="2">
    <source>
        <dbReference type="Proteomes" id="UP000193498"/>
    </source>
</evidence>
<dbReference type="EMBL" id="MCFE01000509">
    <property type="protein sequence ID" value="ORX88680.1"/>
    <property type="molecule type" value="Genomic_DNA"/>
</dbReference>
<proteinExistence type="predicted"/>
<dbReference type="GO" id="GO:0005975">
    <property type="term" value="P:carbohydrate metabolic process"/>
    <property type="evidence" value="ECO:0007669"/>
    <property type="project" value="InterPro"/>
</dbReference>
<protein>
    <submittedName>
        <fullName evidence="1">Uncharacterized protein</fullName>
    </submittedName>
</protein>
<dbReference type="InterPro" id="IPR011330">
    <property type="entry name" value="Glyco_hydro/deAcase_b/a-brl"/>
</dbReference>
<dbReference type="Gene3D" id="3.20.20.370">
    <property type="entry name" value="Glycoside hydrolase/deacetylase"/>
    <property type="match status" value="1"/>
</dbReference>
<comment type="caution">
    <text evidence="1">The sequence shown here is derived from an EMBL/GenBank/DDBJ whole genome shotgun (WGS) entry which is preliminary data.</text>
</comment>
<gene>
    <name evidence="1" type="ORF">K493DRAFT_235907</name>
</gene>